<evidence type="ECO:0000256" key="2">
    <source>
        <dbReference type="ARBA" id="ARBA00022723"/>
    </source>
</evidence>
<dbReference type="EMBL" id="MTYH01000147">
    <property type="protein sequence ID" value="PNP37345.1"/>
    <property type="molecule type" value="Genomic_DNA"/>
</dbReference>
<dbReference type="EMBL" id="JPDN02000061">
    <property type="protein sequence ID" value="PON20748.1"/>
    <property type="molecule type" value="Genomic_DNA"/>
</dbReference>
<dbReference type="Proteomes" id="UP000054821">
    <property type="component" value="Unassembled WGS sequence"/>
</dbReference>
<dbReference type="RefSeq" id="XP_018659479.1">
    <property type="nucleotide sequence ID" value="XM_018807313.1"/>
</dbReference>
<dbReference type="GO" id="GO:0016846">
    <property type="term" value="F:carbon-sulfur lyase activity"/>
    <property type="evidence" value="ECO:0007669"/>
    <property type="project" value="InterPro"/>
</dbReference>
<dbReference type="PANTHER" id="PTHR33337">
    <property type="entry name" value="GFA DOMAIN-CONTAINING PROTEIN"/>
    <property type="match status" value="1"/>
</dbReference>
<dbReference type="Gene3D" id="3.90.1590.10">
    <property type="entry name" value="glutathione-dependent formaldehyde- activating enzyme (gfa)"/>
    <property type="match status" value="1"/>
</dbReference>
<comment type="similarity">
    <text evidence="1">Belongs to the Gfa family.</text>
</comment>
<protein>
    <recommendedName>
        <fullName evidence="5">CENP-V/GFA domain-containing protein</fullName>
    </recommendedName>
</protein>
<evidence type="ECO:0000256" key="1">
    <source>
        <dbReference type="ARBA" id="ARBA00005495"/>
    </source>
</evidence>
<evidence type="ECO:0000313" key="7">
    <source>
        <dbReference type="EMBL" id="PON20748.1"/>
    </source>
</evidence>
<sequence length="150" mass="16215">MTQSSCLCGANVITYSGEPELKFRCHCADEPKLTGAAPFSLNFIMSTDTLKVVKGELKTWGFVVESGNFMSNHCCGECGSLLYRTSTGFPGKMAIKIGCVDDGDLVKSFVPEAEIFTRNRASWVPAIEGAVQNWSDFGTGEDPEALEAKN</sequence>
<accession>A0A0W7VJ64</accession>
<comment type="caution">
    <text evidence="7">The sequence shown here is derived from an EMBL/GenBank/DDBJ whole genome shotgun (WGS) entry which is preliminary data.</text>
</comment>
<reference evidence="7" key="3">
    <citation type="submission" date="2017-08" db="EMBL/GenBank/DDBJ databases">
        <title>Trichoderma gamsii strain T6085, whole genome shotgun sequencing project.</title>
        <authorList>
            <person name="Baroncelli R."/>
        </authorList>
    </citation>
    <scope>NUCLEOTIDE SEQUENCE</scope>
    <source>
        <strain evidence="7">T6085</strain>
    </source>
</reference>
<evidence type="ECO:0000313" key="9">
    <source>
        <dbReference type="Proteomes" id="UP000236546"/>
    </source>
</evidence>
<dbReference type="GeneID" id="29987396"/>
<dbReference type="SUPFAM" id="SSF51316">
    <property type="entry name" value="Mss4-like"/>
    <property type="match status" value="1"/>
</dbReference>
<organism evidence="7 8">
    <name type="scientific">Trichoderma gamsii</name>
    <dbReference type="NCBI Taxonomy" id="398673"/>
    <lineage>
        <taxon>Eukaryota</taxon>
        <taxon>Fungi</taxon>
        <taxon>Dikarya</taxon>
        <taxon>Ascomycota</taxon>
        <taxon>Pezizomycotina</taxon>
        <taxon>Sordariomycetes</taxon>
        <taxon>Hypocreomycetidae</taxon>
        <taxon>Hypocreales</taxon>
        <taxon>Hypocreaceae</taxon>
        <taxon>Trichoderma</taxon>
    </lineage>
</organism>
<evidence type="ECO:0000259" key="5">
    <source>
        <dbReference type="PROSITE" id="PS51891"/>
    </source>
</evidence>
<name>A0A0W7VJ64_9HYPO</name>
<reference evidence="6 9" key="2">
    <citation type="submission" date="2017-02" db="EMBL/GenBank/DDBJ databases">
        <title>Genomes of Trichoderma spp. with biocontrol activity.</title>
        <authorList>
            <person name="Gardiner D."/>
            <person name="Kazan K."/>
            <person name="Vos C."/>
            <person name="Harvey P."/>
        </authorList>
    </citation>
    <scope>NUCLEOTIDE SEQUENCE [LARGE SCALE GENOMIC DNA]</scope>
    <source>
        <strain evidence="6 9">A5MH</strain>
    </source>
</reference>
<dbReference type="InterPro" id="IPR011057">
    <property type="entry name" value="Mss4-like_sf"/>
</dbReference>
<gene>
    <name evidence="7" type="ORF">TGAM01_v210349</name>
    <name evidence="6" type="ORF">TGAMA5MH_10722</name>
</gene>
<dbReference type="AlphaFoldDB" id="A0A0W7VJ64"/>
<dbReference type="OrthoDB" id="9985472at2759"/>
<reference evidence="7 8" key="1">
    <citation type="journal article" date="2016" name="Genome Announc.">
        <title>Draft Whole-Genome Sequence of Trichoderma gamsii T6085, a Promising Biocontrol Agent of Fusarium Head Blight on Wheat.</title>
        <authorList>
            <person name="Baroncelli R."/>
            <person name="Zapparata A."/>
            <person name="Piaggeschi G."/>
            <person name="Sarrocco S."/>
            <person name="Vannacci G."/>
        </authorList>
    </citation>
    <scope>NUCLEOTIDE SEQUENCE [LARGE SCALE GENOMIC DNA]</scope>
    <source>
        <strain evidence="7 8">T6085</strain>
    </source>
</reference>
<keyword evidence="3" id="KW-0862">Zinc</keyword>
<dbReference type="Proteomes" id="UP000236546">
    <property type="component" value="Unassembled WGS sequence"/>
</dbReference>
<evidence type="ECO:0000256" key="3">
    <source>
        <dbReference type="ARBA" id="ARBA00022833"/>
    </source>
</evidence>
<dbReference type="Pfam" id="PF04828">
    <property type="entry name" value="GFA"/>
    <property type="match status" value="1"/>
</dbReference>
<evidence type="ECO:0000313" key="6">
    <source>
        <dbReference type="EMBL" id="PNP37345.1"/>
    </source>
</evidence>
<feature type="domain" description="CENP-V/GFA" evidence="5">
    <location>
        <begin position="2"/>
        <end position="114"/>
    </location>
</feature>
<dbReference type="InterPro" id="IPR006913">
    <property type="entry name" value="CENP-V/GFA"/>
</dbReference>
<keyword evidence="2" id="KW-0479">Metal-binding</keyword>
<dbReference type="GO" id="GO:0046872">
    <property type="term" value="F:metal ion binding"/>
    <property type="evidence" value="ECO:0007669"/>
    <property type="project" value="UniProtKB-KW"/>
</dbReference>
<keyword evidence="8" id="KW-1185">Reference proteome</keyword>
<keyword evidence="4" id="KW-0456">Lyase</keyword>
<dbReference type="PANTHER" id="PTHR33337:SF40">
    <property type="entry name" value="CENP-V_GFA DOMAIN-CONTAINING PROTEIN-RELATED"/>
    <property type="match status" value="1"/>
</dbReference>
<evidence type="ECO:0000313" key="8">
    <source>
        <dbReference type="Proteomes" id="UP000054821"/>
    </source>
</evidence>
<proteinExistence type="inferred from homology"/>
<dbReference type="PROSITE" id="PS51891">
    <property type="entry name" value="CENP_V_GFA"/>
    <property type="match status" value="1"/>
</dbReference>
<evidence type="ECO:0000256" key="4">
    <source>
        <dbReference type="ARBA" id="ARBA00023239"/>
    </source>
</evidence>